<organism evidence="2 4">
    <name type="scientific">Flavobacterium gawalongense</name>
    <dbReference type="NCBI Taxonomy" id="2594432"/>
    <lineage>
        <taxon>Bacteria</taxon>
        <taxon>Pseudomonadati</taxon>
        <taxon>Bacteroidota</taxon>
        <taxon>Flavobacteriia</taxon>
        <taxon>Flavobacteriales</taxon>
        <taxon>Flavobacteriaceae</taxon>
        <taxon>Flavobacterium</taxon>
    </lineage>
</organism>
<dbReference type="Proteomes" id="UP000318669">
    <property type="component" value="Unassembled WGS sequence"/>
</dbReference>
<evidence type="ECO:0000313" key="3">
    <source>
        <dbReference type="Proteomes" id="UP000318528"/>
    </source>
</evidence>
<gene>
    <name evidence="2" type="ORF">FNW11_13780</name>
    <name evidence="1" type="ORF">FNW12_14060</name>
</gene>
<dbReference type="OrthoDB" id="9804920at2"/>
<dbReference type="GO" id="GO:0005829">
    <property type="term" value="C:cytosol"/>
    <property type="evidence" value="ECO:0007669"/>
    <property type="project" value="TreeGrafter"/>
</dbReference>
<keyword evidence="3" id="KW-1185">Reference proteome</keyword>
<comment type="caution">
    <text evidence="2">The sequence shown here is derived from an EMBL/GenBank/DDBJ whole genome shotgun (WGS) entry which is preliminary data.</text>
</comment>
<dbReference type="Pfam" id="PF07722">
    <property type="entry name" value="Peptidase_C26"/>
    <property type="match status" value="1"/>
</dbReference>
<dbReference type="GO" id="GO:0016811">
    <property type="term" value="F:hydrolase activity, acting on carbon-nitrogen (but not peptide) bonds, in linear amides"/>
    <property type="evidence" value="ECO:0007669"/>
    <property type="project" value="InterPro"/>
</dbReference>
<keyword evidence="2" id="KW-0378">Hydrolase</keyword>
<dbReference type="SUPFAM" id="SSF52317">
    <property type="entry name" value="Class I glutamine amidotransferase-like"/>
    <property type="match status" value="1"/>
</dbReference>
<dbReference type="Proteomes" id="UP000318528">
    <property type="component" value="Unassembled WGS sequence"/>
</dbReference>
<dbReference type="PANTHER" id="PTHR43235">
    <property type="entry name" value="GLUTAMINE AMIDOTRANSFERASE PB2B2.05-RELATED"/>
    <property type="match status" value="1"/>
</dbReference>
<accession>A0A553BFE0</accession>
<dbReference type="CDD" id="cd01745">
    <property type="entry name" value="GATase1_2"/>
    <property type="match status" value="1"/>
</dbReference>
<dbReference type="AlphaFoldDB" id="A0A553BFE0"/>
<dbReference type="EMBL" id="VJZL01000029">
    <property type="protein sequence ID" value="TRX06974.1"/>
    <property type="molecule type" value="Genomic_DNA"/>
</dbReference>
<evidence type="ECO:0000313" key="1">
    <source>
        <dbReference type="EMBL" id="TRX04306.1"/>
    </source>
</evidence>
<sequence>MKIGVTFSETNYHNYPRWIKGNDENIDIVELSYEKNNLQDVANCDAVVFTGGIDMEPNEKVDYANAPETFNTKRDTFEMEVLAKALKSHKPILGICRGLQLINVYKGGTLHLDNGESKNEIHKKGTEDKKHQVQVEKNSFFYSIVKEETGEVNSSHHQSIEKLGTDLKAVAHSEDGVIEVIESTNPEEQFLLAVQWHPERMSDLESPFSKNIRKALIEKICN</sequence>
<evidence type="ECO:0000313" key="4">
    <source>
        <dbReference type="Proteomes" id="UP000318669"/>
    </source>
</evidence>
<evidence type="ECO:0000313" key="2">
    <source>
        <dbReference type="EMBL" id="TRX06974.1"/>
    </source>
</evidence>
<protein>
    <submittedName>
        <fullName evidence="2">Gamma-glutamyl-gamma-aminobutyrate hydrolase family protein</fullName>
    </submittedName>
</protein>
<dbReference type="EMBL" id="VJZN01000028">
    <property type="protein sequence ID" value="TRX04306.1"/>
    <property type="molecule type" value="Genomic_DNA"/>
</dbReference>
<proteinExistence type="predicted"/>
<reference evidence="3 4" key="1">
    <citation type="submission" date="2019-07" db="EMBL/GenBank/DDBJ databases">
        <title>Novel species of Flavobacterium.</title>
        <authorList>
            <person name="Liu Q."/>
            <person name="Xin Y.-H."/>
        </authorList>
    </citation>
    <scope>NUCLEOTIDE SEQUENCE [LARGE SCALE GENOMIC DNA]</scope>
    <source>
        <strain evidence="1 3">GSP39</strain>
        <strain evidence="2 4">GSR22</strain>
    </source>
</reference>
<dbReference type="InterPro" id="IPR029062">
    <property type="entry name" value="Class_I_gatase-like"/>
</dbReference>
<dbReference type="Gene3D" id="3.40.50.880">
    <property type="match status" value="1"/>
</dbReference>
<dbReference type="PANTHER" id="PTHR43235:SF1">
    <property type="entry name" value="GLUTAMINE AMIDOTRANSFERASE PB2B2.05-RELATED"/>
    <property type="match status" value="1"/>
</dbReference>
<name>A0A553BFE0_9FLAO</name>
<dbReference type="InterPro" id="IPR044668">
    <property type="entry name" value="PuuD-like"/>
</dbReference>
<dbReference type="RefSeq" id="WP_143388393.1">
    <property type="nucleotide sequence ID" value="NZ_VJZL01000029.1"/>
</dbReference>
<dbReference type="InterPro" id="IPR011697">
    <property type="entry name" value="Peptidase_C26"/>
</dbReference>
<dbReference type="PROSITE" id="PS51273">
    <property type="entry name" value="GATASE_TYPE_1"/>
    <property type="match status" value="1"/>
</dbReference>